<accession>A0ABD1ZIF6</accession>
<dbReference type="Proteomes" id="UP001605036">
    <property type="component" value="Unassembled WGS sequence"/>
</dbReference>
<gene>
    <name evidence="1" type="ORF">R1flu_019296</name>
</gene>
<sequence>MDEIGSSSLPEGFRYPHGGDGWILLRFVKQPRGFVRMDMNEDCSFVTDEKRPSVSRAHASAFGGNMRADWLVSLLGYMTTARRSICRISSCG</sequence>
<proteinExistence type="predicted"/>
<dbReference type="AlphaFoldDB" id="A0ABD1ZIF6"/>
<evidence type="ECO:0000313" key="1">
    <source>
        <dbReference type="EMBL" id="KAL2651168.1"/>
    </source>
</evidence>
<comment type="caution">
    <text evidence="1">The sequence shown here is derived from an EMBL/GenBank/DDBJ whole genome shotgun (WGS) entry which is preliminary data.</text>
</comment>
<name>A0ABD1ZIF6_9MARC</name>
<protein>
    <submittedName>
        <fullName evidence="1">Uncharacterized protein</fullName>
    </submittedName>
</protein>
<reference evidence="1 2" key="1">
    <citation type="submission" date="2024-09" db="EMBL/GenBank/DDBJ databases">
        <title>Chromosome-scale assembly of Riccia fluitans.</title>
        <authorList>
            <person name="Paukszto L."/>
            <person name="Sawicki J."/>
            <person name="Karawczyk K."/>
            <person name="Piernik-Szablinska J."/>
            <person name="Szczecinska M."/>
            <person name="Mazdziarz M."/>
        </authorList>
    </citation>
    <scope>NUCLEOTIDE SEQUENCE [LARGE SCALE GENOMIC DNA]</scope>
    <source>
        <strain evidence="1">Rf_01</strain>
        <tissue evidence="1">Aerial parts of the thallus</tissue>
    </source>
</reference>
<keyword evidence="2" id="KW-1185">Reference proteome</keyword>
<dbReference type="EMBL" id="JBHFFA010000001">
    <property type="protein sequence ID" value="KAL2651168.1"/>
    <property type="molecule type" value="Genomic_DNA"/>
</dbReference>
<organism evidence="1 2">
    <name type="scientific">Riccia fluitans</name>
    <dbReference type="NCBI Taxonomy" id="41844"/>
    <lineage>
        <taxon>Eukaryota</taxon>
        <taxon>Viridiplantae</taxon>
        <taxon>Streptophyta</taxon>
        <taxon>Embryophyta</taxon>
        <taxon>Marchantiophyta</taxon>
        <taxon>Marchantiopsida</taxon>
        <taxon>Marchantiidae</taxon>
        <taxon>Marchantiales</taxon>
        <taxon>Ricciaceae</taxon>
        <taxon>Riccia</taxon>
    </lineage>
</organism>
<evidence type="ECO:0000313" key="2">
    <source>
        <dbReference type="Proteomes" id="UP001605036"/>
    </source>
</evidence>